<dbReference type="EMBL" id="CP017634">
    <property type="protein sequence ID" value="ATW26201.1"/>
    <property type="molecule type" value="Genomic_DNA"/>
</dbReference>
<sequence length="285" mass="32375">MKGSFFCRTRHVTKLIIGAIIASLVLLVAFSIRYPNLPKVLVYKAFREYVRISMTWKTRHWEEIEGQNFVLRFQSGDKNVAKMVLDNAEEAYVPVNNALDYYPRRKIPIILYPDTVSMNKSFGWAADESAMGVYWAGVIRVLSPNYWIEGGDIEAKFKSDGPMAHEYTHLIVDYLAGGNYPRWFTEGIAQREERKITGFEMALTGTEEIYPLSKMDAGYDLLPNQSAAYRQSLAMVDFLVERYGEDALKQILADLGKGNSMDGAFTNSIGINMQGFEAEFLHSIK</sequence>
<evidence type="ECO:0000313" key="4">
    <source>
        <dbReference type="Proteomes" id="UP000323521"/>
    </source>
</evidence>
<evidence type="ECO:0000259" key="2">
    <source>
        <dbReference type="Pfam" id="PF13485"/>
    </source>
</evidence>
<name>A0A3G1KUT0_FORW1</name>
<keyword evidence="1" id="KW-1133">Transmembrane helix</keyword>
<evidence type="ECO:0000313" key="3">
    <source>
        <dbReference type="EMBL" id="ATW26201.1"/>
    </source>
</evidence>
<proteinExistence type="predicted"/>
<accession>A0A3G1KUT0</accession>
<dbReference type="Pfam" id="PF13485">
    <property type="entry name" value="Peptidase_MA_2"/>
    <property type="match status" value="1"/>
</dbReference>
<dbReference type="KEGG" id="fwa:DCMF_16775"/>
<dbReference type="AlphaFoldDB" id="A0A3G1KUT0"/>
<feature type="domain" description="Peptidase MA-like" evidence="2">
    <location>
        <begin position="158"/>
        <end position="284"/>
    </location>
</feature>
<protein>
    <recommendedName>
        <fullName evidence="2">Peptidase MA-like domain-containing protein</fullName>
    </recommendedName>
</protein>
<feature type="transmembrane region" description="Helical" evidence="1">
    <location>
        <begin position="12"/>
        <end position="32"/>
    </location>
</feature>
<dbReference type="InterPro" id="IPR039568">
    <property type="entry name" value="Peptidase_MA-like_dom"/>
</dbReference>
<keyword evidence="1" id="KW-0472">Membrane</keyword>
<dbReference type="RefSeq" id="WP_148135484.1">
    <property type="nucleotide sequence ID" value="NZ_CP017634.1"/>
</dbReference>
<keyword evidence="4" id="KW-1185">Reference proteome</keyword>
<dbReference type="OrthoDB" id="9787613at2"/>
<keyword evidence="1" id="KW-0812">Transmembrane</keyword>
<organism evidence="3 4">
    <name type="scientific">Formimonas warabiya</name>
    <dbReference type="NCBI Taxonomy" id="1761012"/>
    <lineage>
        <taxon>Bacteria</taxon>
        <taxon>Bacillati</taxon>
        <taxon>Bacillota</taxon>
        <taxon>Clostridia</taxon>
        <taxon>Eubacteriales</taxon>
        <taxon>Peptococcaceae</taxon>
        <taxon>Candidatus Formimonas</taxon>
    </lineage>
</organism>
<evidence type="ECO:0000256" key="1">
    <source>
        <dbReference type="SAM" id="Phobius"/>
    </source>
</evidence>
<dbReference type="Proteomes" id="UP000323521">
    <property type="component" value="Chromosome"/>
</dbReference>
<reference evidence="3 4" key="1">
    <citation type="submission" date="2016-10" db="EMBL/GenBank/DDBJ databases">
        <title>Complete Genome Sequence of Peptococcaceae strain DCMF.</title>
        <authorList>
            <person name="Edwards R.J."/>
            <person name="Holland S.I."/>
            <person name="Deshpande N.P."/>
            <person name="Wong Y.K."/>
            <person name="Ertan H."/>
            <person name="Manefield M."/>
            <person name="Russell T.L."/>
            <person name="Lee M.J."/>
        </authorList>
    </citation>
    <scope>NUCLEOTIDE SEQUENCE [LARGE SCALE GENOMIC DNA]</scope>
    <source>
        <strain evidence="3 4">DCMF</strain>
    </source>
</reference>
<gene>
    <name evidence="3" type="ORF">DCMF_16775</name>
</gene>